<protein>
    <submittedName>
        <fullName evidence="3">4'-phosphopantetheinyl transferase superfamily protein</fullName>
    </submittedName>
</protein>
<dbReference type="EMBL" id="VVXK01000001">
    <property type="protein sequence ID" value="KAA2372047.1"/>
    <property type="molecule type" value="Genomic_DNA"/>
</dbReference>
<gene>
    <name evidence="3" type="ORF">F2Y13_00835</name>
</gene>
<reference evidence="3 4" key="1">
    <citation type="journal article" date="2019" name="Nat. Med.">
        <title>A library of human gut bacterial isolates paired with longitudinal multiomics data enables mechanistic microbiome research.</title>
        <authorList>
            <person name="Poyet M."/>
            <person name="Groussin M."/>
            <person name="Gibbons S.M."/>
            <person name="Avila-Pacheco J."/>
            <person name="Jiang X."/>
            <person name="Kearney S.M."/>
            <person name="Perrotta A.R."/>
            <person name="Berdy B."/>
            <person name="Zhao S."/>
            <person name="Lieberman T.D."/>
            <person name="Swanson P.K."/>
            <person name="Smith M."/>
            <person name="Roesemann S."/>
            <person name="Alexander J.E."/>
            <person name="Rich S.A."/>
            <person name="Livny J."/>
            <person name="Vlamakis H."/>
            <person name="Clish C."/>
            <person name="Bullock K."/>
            <person name="Deik A."/>
            <person name="Scott J."/>
            <person name="Pierce K.A."/>
            <person name="Xavier R.J."/>
            <person name="Alm E.J."/>
        </authorList>
    </citation>
    <scope>NUCLEOTIDE SEQUENCE [LARGE SCALE GENOMIC DNA]</scope>
    <source>
        <strain evidence="3 4">BIOML-A2</strain>
    </source>
</reference>
<dbReference type="GO" id="GO:0000287">
    <property type="term" value="F:magnesium ion binding"/>
    <property type="evidence" value="ECO:0007669"/>
    <property type="project" value="InterPro"/>
</dbReference>
<accession>A0A5B3GF31</accession>
<organism evidence="3 4">
    <name type="scientific">Alistipes shahii</name>
    <dbReference type="NCBI Taxonomy" id="328814"/>
    <lineage>
        <taxon>Bacteria</taxon>
        <taxon>Pseudomonadati</taxon>
        <taxon>Bacteroidota</taxon>
        <taxon>Bacteroidia</taxon>
        <taxon>Bacteroidales</taxon>
        <taxon>Rikenellaceae</taxon>
        <taxon>Alistipes</taxon>
    </lineage>
</organism>
<evidence type="ECO:0000256" key="1">
    <source>
        <dbReference type="ARBA" id="ARBA00022679"/>
    </source>
</evidence>
<dbReference type="SUPFAM" id="SSF56214">
    <property type="entry name" value="4'-phosphopantetheinyl transferase"/>
    <property type="match status" value="2"/>
</dbReference>
<dbReference type="InterPro" id="IPR037143">
    <property type="entry name" value="4-PPantetheinyl_Trfase_dom_sf"/>
</dbReference>
<comment type="caution">
    <text evidence="3">The sequence shown here is derived from an EMBL/GenBank/DDBJ whole genome shotgun (WGS) entry which is preliminary data.</text>
</comment>
<evidence type="ECO:0000313" key="3">
    <source>
        <dbReference type="EMBL" id="KAA2372047.1"/>
    </source>
</evidence>
<proteinExistence type="predicted"/>
<evidence type="ECO:0000259" key="2">
    <source>
        <dbReference type="Pfam" id="PF01648"/>
    </source>
</evidence>
<dbReference type="AlphaFoldDB" id="A0A5B3GF31"/>
<sequence>MIPALWTSPPLTAEESARWTTSEERAAAAGFVSERRRAEFLTWRAVVRRELGDDVGIAYDALGAPVLTNRAAHISVAHCAGRIAVCASPERCAVDIEPATRDFRRAASRYLTPEEEALSDDPLLPGIVWCAKETLYKYAGRRELDFRRDLHVVRLDLAAGTLAGRIGNGEPVRLSVSLDEGFILVYIL</sequence>
<dbReference type="InterPro" id="IPR008278">
    <property type="entry name" value="4-PPantetheinyl_Trfase_dom"/>
</dbReference>
<dbReference type="RefSeq" id="WP_149886823.1">
    <property type="nucleotide sequence ID" value="NZ_VVXK01000001.1"/>
</dbReference>
<dbReference type="Gene3D" id="3.90.470.20">
    <property type="entry name" value="4'-phosphopantetheinyl transferase domain"/>
    <property type="match status" value="1"/>
</dbReference>
<dbReference type="Pfam" id="PF01648">
    <property type="entry name" value="ACPS"/>
    <property type="match status" value="1"/>
</dbReference>
<dbReference type="GO" id="GO:0008897">
    <property type="term" value="F:holo-[acyl-carrier-protein] synthase activity"/>
    <property type="evidence" value="ECO:0007669"/>
    <property type="project" value="InterPro"/>
</dbReference>
<name>A0A5B3GF31_9BACT</name>
<keyword evidence="1 3" id="KW-0808">Transferase</keyword>
<evidence type="ECO:0000313" key="4">
    <source>
        <dbReference type="Proteomes" id="UP000323567"/>
    </source>
</evidence>
<dbReference type="Proteomes" id="UP000323567">
    <property type="component" value="Unassembled WGS sequence"/>
</dbReference>
<feature type="domain" description="4'-phosphopantetheinyl transferase" evidence="2">
    <location>
        <begin position="92"/>
        <end position="157"/>
    </location>
</feature>